<dbReference type="GO" id="GO:0004674">
    <property type="term" value="F:protein serine/threonine kinase activity"/>
    <property type="evidence" value="ECO:0007669"/>
    <property type="project" value="TreeGrafter"/>
</dbReference>
<feature type="region of interest" description="Disordered" evidence="4">
    <location>
        <begin position="220"/>
        <end position="261"/>
    </location>
</feature>
<dbReference type="VEuPathDB" id="TrichDB:TRFO_26156"/>
<name>A0A1J4K507_9EUKA</name>
<dbReference type="Proteomes" id="UP000179807">
    <property type="component" value="Unassembled WGS sequence"/>
</dbReference>
<dbReference type="Pfam" id="PF25106">
    <property type="entry name" value="VWA_4"/>
    <property type="match status" value="1"/>
</dbReference>
<evidence type="ECO:0000256" key="3">
    <source>
        <dbReference type="ARBA" id="ARBA00022729"/>
    </source>
</evidence>
<dbReference type="PANTHER" id="PTHR47763:SF1">
    <property type="entry name" value="DUF659 DOMAIN-CONTAINING PROTEIN"/>
    <property type="match status" value="1"/>
</dbReference>
<feature type="domain" description="VWFA" evidence="5">
    <location>
        <begin position="22"/>
        <end position="214"/>
    </location>
</feature>
<accession>A0A1J4K507</accession>
<dbReference type="EMBL" id="MLAK01000741">
    <property type="protein sequence ID" value="OHT05944.1"/>
    <property type="molecule type" value="Genomic_DNA"/>
</dbReference>
<evidence type="ECO:0000259" key="5">
    <source>
        <dbReference type="PROSITE" id="PS50234"/>
    </source>
</evidence>
<protein>
    <recommendedName>
        <fullName evidence="5">VWFA domain-containing protein</fullName>
    </recommendedName>
</protein>
<sequence length="301" mass="33550">MTVDSSKLEQLNSEPFDEKLMDVLFIIDATGSMGFTLSAAHDRAASMAAKLKNGHPELDFQFGAICFRDPIDSPNDEHNFIDLHSDINEIIKFLSSQEPKGGGDEPEDWVGAFDIALKKISWRNGSRLSIIIADAPAHGKIYCGFENHEDQAPLLGPLVIEFAKRKILISGLSINNGANQTFDKIKEIYEGANGPKFTIDDFYIGYAYQMRREVKRDQLGRDIEADDYPKDDPDDEQYDCDSDMEGVPPRKTRPPPIDDSVDEKIVYSFESETTKESAEEIIASKFTSAALDLVSAALEKN</sequence>
<comment type="caution">
    <text evidence="6">The sequence shown here is derived from an EMBL/GenBank/DDBJ whole genome shotgun (WGS) entry which is preliminary data.</text>
</comment>
<dbReference type="InterPro" id="IPR036465">
    <property type="entry name" value="vWFA_dom_sf"/>
</dbReference>
<comment type="subcellular location">
    <subcellularLocation>
        <location evidence="1">Secreted</location>
    </subcellularLocation>
</comment>
<dbReference type="InterPro" id="IPR056861">
    <property type="entry name" value="HMCN1-like_VWA"/>
</dbReference>
<dbReference type="SUPFAM" id="SSF53300">
    <property type="entry name" value="vWA-like"/>
    <property type="match status" value="1"/>
</dbReference>
<dbReference type="GO" id="GO:0005737">
    <property type="term" value="C:cytoplasm"/>
    <property type="evidence" value="ECO:0007669"/>
    <property type="project" value="TreeGrafter"/>
</dbReference>
<evidence type="ECO:0000313" key="7">
    <source>
        <dbReference type="Proteomes" id="UP000179807"/>
    </source>
</evidence>
<gene>
    <name evidence="6" type="ORF">TRFO_26156</name>
</gene>
<dbReference type="InterPro" id="IPR052969">
    <property type="entry name" value="Thr-specific_kinase-like"/>
</dbReference>
<dbReference type="OrthoDB" id="301415at2759"/>
<dbReference type="PROSITE" id="PS50234">
    <property type="entry name" value="VWFA"/>
    <property type="match status" value="1"/>
</dbReference>
<evidence type="ECO:0000313" key="6">
    <source>
        <dbReference type="EMBL" id="OHT05944.1"/>
    </source>
</evidence>
<keyword evidence="3" id="KW-0732">Signal</keyword>
<organism evidence="6 7">
    <name type="scientific">Tritrichomonas foetus</name>
    <dbReference type="NCBI Taxonomy" id="1144522"/>
    <lineage>
        <taxon>Eukaryota</taxon>
        <taxon>Metamonada</taxon>
        <taxon>Parabasalia</taxon>
        <taxon>Tritrichomonadida</taxon>
        <taxon>Tritrichomonadidae</taxon>
        <taxon>Tritrichomonas</taxon>
    </lineage>
</organism>
<dbReference type="GeneID" id="94839486"/>
<dbReference type="RefSeq" id="XP_068359080.1">
    <property type="nucleotide sequence ID" value="XM_068504782.1"/>
</dbReference>
<evidence type="ECO:0000256" key="1">
    <source>
        <dbReference type="ARBA" id="ARBA00004613"/>
    </source>
</evidence>
<evidence type="ECO:0000256" key="2">
    <source>
        <dbReference type="ARBA" id="ARBA00022525"/>
    </source>
</evidence>
<keyword evidence="2" id="KW-0964">Secreted</keyword>
<keyword evidence="7" id="KW-1185">Reference proteome</keyword>
<dbReference type="AlphaFoldDB" id="A0A1J4K507"/>
<dbReference type="PANTHER" id="PTHR47763">
    <property type="entry name" value="ALPHA-PROTEIN KINASE VWKA"/>
    <property type="match status" value="1"/>
</dbReference>
<feature type="compositionally biased region" description="Basic and acidic residues" evidence="4">
    <location>
        <begin position="220"/>
        <end position="231"/>
    </location>
</feature>
<feature type="compositionally biased region" description="Acidic residues" evidence="4">
    <location>
        <begin position="232"/>
        <end position="244"/>
    </location>
</feature>
<dbReference type="Gene3D" id="3.40.50.410">
    <property type="entry name" value="von Willebrand factor, type A domain"/>
    <property type="match status" value="1"/>
</dbReference>
<reference evidence="6" key="1">
    <citation type="submission" date="2016-10" db="EMBL/GenBank/DDBJ databases">
        <authorList>
            <person name="Benchimol M."/>
            <person name="Almeida L.G."/>
            <person name="Vasconcelos A.T."/>
            <person name="Perreira-Neves A."/>
            <person name="Rosa I.A."/>
            <person name="Tasca T."/>
            <person name="Bogo M.R."/>
            <person name="de Souza W."/>
        </authorList>
    </citation>
    <scope>NUCLEOTIDE SEQUENCE [LARGE SCALE GENOMIC DNA]</scope>
    <source>
        <strain evidence="6">K</strain>
    </source>
</reference>
<evidence type="ECO:0000256" key="4">
    <source>
        <dbReference type="SAM" id="MobiDB-lite"/>
    </source>
</evidence>
<dbReference type="InterPro" id="IPR002035">
    <property type="entry name" value="VWF_A"/>
</dbReference>
<proteinExistence type="predicted"/>